<dbReference type="PANTHER" id="PTHR48154:SF1">
    <property type="entry name" value="PROTEIN, PUTATIVE-RELATED"/>
    <property type="match status" value="1"/>
</dbReference>
<dbReference type="EMBL" id="OX451738">
    <property type="protein sequence ID" value="CAI8603482.1"/>
    <property type="molecule type" value="Genomic_DNA"/>
</dbReference>
<sequence length="577" mass="67070">MDRKGANTFPFYNLPPEPRAISLRNFSVLLSFPIGENKRRWRLLLTATFREPALNSQFQIHRSQNWRLCWGKKLKVRCTLGLVTTVFSIVSLVCFKLWDRLGSSIDPNPDLGDTSLESSNKAVRELCGDMETVRRKTIPISLVRISPQLKELISRIPENSSFSERHGSLISLVNTNIEEDMIKVLFQFFDPLHHCFTFLDYQLVPTLEEFSRLLKIPILDQLPFNGTEKEPKLEEIAKALHLQSSDLKGHWEVRSGIKGFLARFLFEKAYDCWNSLDLQAFEEVVALLVYGLVLFPNPDQLIDISAVQIFMSRNPIPTLLGDLLHSCYTRTMRKRGVLMCCTPLLGKWFISHLPQSVLKNEQGLRWSQRLMTLTHADIHWCPRSREDVTIIDRCGEYPNVPLLGIRGGITYSPCLAWRQFGYARRDGPHDMLIPDIVFDFDNDTQGLRQRFIRAWRMPSRIDSKTLGHRNSIPLEPYLKWVRARSQKLVMPYPHMLPVIKEPALEGEVSHVIQHPDMPTSWEEMQKSWIQLKEERNSLETSLHASEKKVLELTRLLHEERNLNTYIAPEKMRNIFWM</sequence>
<name>A0AAV1A4W2_VICFA</name>
<evidence type="ECO:0000313" key="2">
    <source>
        <dbReference type="EMBL" id="CAI8603482.1"/>
    </source>
</evidence>
<protein>
    <recommendedName>
        <fullName evidence="1">DUF7745 domain-containing protein</fullName>
    </recommendedName>
</protein>
<reference evidence="2 3" key="1">
    <citation type="submission" date="2023-01" db="EMBL/GenBank/DDBJ databases">
        <authorList>
            <person name="Kreplak J."/>
        </authorList>
    </citation>
    <scope>NUCLEOTIDE SEQUENCE [LARGE SCALE GENOMIC DNA]</scope>
</reference>
<evidence type="ECO:0000313" key="3">
    <source>
        <dbReference type="Proteomes" id="UP001157006"/>
    </source>
</evidence>
<gene>
    <name evidence="2" type="ORF">VFH_III088240</name>
</gene>
<dbReference type="InterPro" id="IPR056647">
    <property type="entry name" value="DUF7745"/>
</dbReference>
<accession>A0AAV1A4W2</accession>
<keyword evidence="3" id="KW-1185">Reference proteome</keyword>
<organism evidence="2 3">
    <name type="scientific">Vicia faba</name>
    <name type="common">Broad bean</name>
    <name type="synonym">Faba vulgaris</name>
    <dbReference type="NCBI Taxonomy" id="3906"/>
    <lineage>
        <taxon>Eukaryota</taxon>
        <taxon>Viridiplantae</taxon>
        <taxon>Streptophyta</taxon>
        <taxon>Embryophyta</taxon>
        <taxon>Tracheophyta</taxon>
        <taxon>Spermatophyta</taxon>
        <taxon>Magnoliopsida</taxon>
        <taxon>eudicotyledons</taxon>
        <taxon>Gunneridae</taxon>
        <taxon>Pentapetalae</taxon>
        <taxon>rosids</taxon>
        <taxon>fabids</taxon>
        <taxon>Fabales</taxon>
        <taxon>Fabaceae</taxon>
        <taxon>Papilionoideae</taxon>
        <taxon>50 kb inversion clade</taxon>
        <taxon>NPAAA clade</taxon>
        <taxon>Hologalegina</taxon>
        <taxon>IRL clade</taxon>
        <taxon>Fabeae</taxon>
        <taxon>Vicia</taxon>
    </lineage>
</organism>
<proteinExistence type="predicted"/>
<dbReference type="Pfam" id="PF24924">
    <property type="entry name" value="DUF7745"/>
    <property type="match status" value="1"/>
</dbReference>
<dbReference type="PANTHER" id="PTHR48154">
    <property type="entry name" value="PROTEIN, PUTATIVE-RELATED"/>
    <property type="match status" value="1"/>
</dbReference>
<dbReference type="Proteomes" id="UP001157006">
    <property type="component" value="Chromosome 3"/>
</dbReference>
<feature type="domain" description="DUF7745" evidence="1">
    <location>
        <begin position="149"/>
        <end position="485"/>
    </location>
</feature>
<dbReference type="AlphaFoldDB" id="A0AAV1A4W2"/>
<evidence type="ECO:0000259" key="1">
    <source>
        <dbReference type="Pfam" id="PF24924"/>
    </source>
</evidence>